<dbReference type="InterPro" id="IPR050109">
    <property type="entry name" value="HTH-type_TetR-like_transc_reg"/>
</dbReference>
<proteinExistence type="predicted"/>
<keyword evidence="3" id="KW-0804">Transcription</keyword>
<evidence type="ECO:0000259" key="5">
    <source>
        <dbReference type="PROSITE" id="PS50977"/>
    </source>
</evidence>
<feature type="DNA-binding region" description="H-T-H motif" evidence="4">
    <location>
        <begin position="23"/>
        <end position="42"/>
    </location>
</feature>
<dbReference type="InterPro" id="IPR036271">
    <property type="entry name" value="Tet_transcr_reg_TetR-rel_C_sf"/>
</dbReference>
<gene>
    <name evidence="6" type="ORF">BC793_10880</name>
</gene>
<dbReference type="PANTHER" id="PTHR30055:SF151">
    <property type="entry name" value="TRANSCRIPTIONAL REGULATORY PROTEIN"/>
    <property type="match status" value="1"/>
</dbReference>
<comment type="caution">
    <text evidence="6">The sequence shown here is derived from an EMBL/GenBank/DDBJ whole genome shotgun (WGS) entry which is preliminary data.</text>
</comment>
<dbReference type="EMBL" id="QGGR01000008">
    <property type="protein sequence ID" value="PWK46966.1"/>
    <property type="molecule type" value="Genomic_DNA"/>
</dbReference>
<accession>A0A316FGY4</accession>
<evidence type="ECO:0000313" key="7">
    <source>
        <dbReference type="Proteomes" id="UP000245697"/>
    </source>
</evidence>
<dbReference type="GO" id="GO:0045892">
    <property type="term" value="P:negative regulation of DNA-templated transcription"/>
    <property type="evidence" value="ECO:0007669"/>
    <property type="project" value="InterPro"/>
</dbReference>
<evidence type="ECO:0000256" key="2">
    <source>
        <dbReference type="ARBA" id="ARBA00023125"/>
    </source>
</evidence>
<evidence type="ECO:0000256" key="3">
    <source>
        <dbReference type="ARBA" id="ARBA00023163"/>
    </source>
</evidence>
<dbReference type="Pfam" id="PF02909">
    <property type="entry name" value="TetR_C_1"/>
    <property type="match status" value="1"/>
</dbReference>
<organism evidence="6 7">
    <name type="scientific">Actinoplanes xinjiangensis</name>
    <dbReference type="NCBI Taxonomy" id="512350"/>
    <lineage>
        <taxon>Bacteria</taxon>
        <taxon>Bacillati</taxon>
        <taxon>Actinomycetota</taxon>
        <taxon>Actinomycetes</taxon>
        <taxon>Micromonosporales</taxon>
        <taxon>Micromonosporaceae</taxon>
        <taxon>Actinoplanes</taxon>
    </lineage>
</organism>
<reference evidence="6 7" key="1">
    <citation type="submission" date="2018-05" db="EMBL/GenBank/DDBJ databases">
        <title>Genomic Encyclopedia of Archaeal and Bacterial Type Strains, Phase II (KMG-II): from individual species to whole genera.</title>
        <authorList>
            <person name="Goeker M."/>
        </authorList>
    </citation>
    <scope>NUCLEOTIDE SEQUENCE [LARGE SCALE GENOMIC DNA]</scope>
    <source>
        <strain evidence="6 7">DSM 45184</strain>
    </source>
</reference>
<dbReference type="SUPFAM" id="SSF46689">
    <property type="entry name" value="Homeodomain-like"/>
    <property type="match status" value="1"/>
</dbReference>
<dbReference type="GO" id="GO:0000976">
    <property type="term" value="F:transcription cis-regulatory region binding"/>
    <property type="evidence" value="ECO:0007669"/>
    <property type="project" value="TreeGrafter"/>
</dbReference>
<dbReference type="Pfam" id="PF00440">
    <property type="entry name" value="TetR_N"/>
    <property type="match status" value="1"/>
</dbReference>
<sequence length="207" mass="22810">MSREGVVAVALRVMREEGLERVTMRRLAAELDTGPASLYVYVRNTAELHGAMLDELVAELDQPAVQQGEDWREQLIRLLCSCTELLFAYPSLARSVLVLRPSGPHYLRLIDTILGLLLAGDVPIRQAAWGVDMLLQQAISMAAEQGSRDEAADAEGEERALAVAVIEAPSGTYPNIAHVRDEILSGDHEQRMRWCFATIIDGLCATR</sequence>
<dbReference type="InterPro" id="IPR004111">
    <property type="entry name" value="Repressor_TetR_C"/>
</dbReference>
<keyword evidence="2 4" id="KW-0238">DNA-binding</keyword>
<keyword evidence="1" id="KW-0805">Transcription regulation</keyword>
<dbReference type="InterPro" id="IPR001647">
    <property type="entry name" value="HTH_TetR"/>
</dbReference>
<feature type="domain" description="HTH tetR-type" evidence="5">
    <location>
        <begin position="1"/>
        <end position="60"/>
    </location>
</feature>
<evidence type="ECO:0000256" key="1">
    <source>
        <dbReference type="ARBA" id="ARBA00023015"/>
    </source>
</evidence>
<dbReference type="SUPFAM" id="SSF48498">
    <property type="entry name" value="Tetracyclin repressor-like, C-terminal domain"/>
    <property type="match status" value="1"/>
</dbReference>
<name>A0A316FGY4_9ACTN</name>
<dbReference type="PROSITE" id="PS50977">
    <property type="entry name" value="HTH_TETR_2"/>
    <property type="match status" value="1"/>
</dbReference>
<dbReference type="InterPro" id="IPR009057">
    <property type="entry name" value="Homeodomain-like_sf"/>
</dbReference>
<dbReference type="PANTHER" id="PTHR30055">
    <property type="entry name" value="HTH-TYPE TRANSCRIPTIONAL REGULATOR RUTR"/>
    <property type="match status" value="1"/>
</dbReference>
<protein>
    <submittedName>
        <fullName evidence="6">TetR family transcriptional regulator</fullName>
    </submittedName>
</protein>
<keyword evidence="7" id="KW-1185">Reference proteome</keyword>
<dbReference type="Gene3D" id="1.10.357.10">
    <property type="entry name" value="Tetracycline Repressor, domain 2"/>
    <property type="match status" value="1"/>
</dbReference>
<dbReference type="AlphaFoldDB" id="A0A316FGY4"/>
<dbReference type="Proteomes" id="UP000245697">
    <property type="component" value="Unassembled WGS sequence"/>
</dbReference>
<evidence type="ECO:0000256" key="4">
    <source>
        <dbReference type="PROSITE-ProRule" id="PRU00335"/>
    </source>
</evidence>
<dbReference type="GO" id="GO:0003700">
    <property type="term" value="F:DNA-binding transcription factor activity"/>
    <property type="evidence" value="ECO:0007669"/>
    <property type="project" value="TreeGrafter"/>
</dbReference>
<evidence type="ECO:0000313" key="6">
    <source>
        <dbReference type="EMBL" id="PWK46966.1"/>
    </source>
</evidence>